<evidence type="ECO:0000256" key="2">
    <source>
        <dbReference type="ARBA" id="ARBA00005502"/>
    </source>
</evidence>
<dbReference type="Pfam" id="PF00571">
    <property type="entry name" value="CBS"/>
    <property type="match status" value="2"/>
</dbReference>
<dbReference type="HAMAP" id="MF_01964">
    <property type="entry name" value="IMPDH"/>
    <property type="match status" value="1"/>
</dbReference>
<sequence length="485" mass="52403">MWENKFQKEGLTFDDVLLIPAKSEVLPRDVSVQTQLSENLKLNIPIISAGMDTVTEYQMAIAIAREGGLGIIHKNMSIEEQAEQIDKVKRSESGVITNPFYLTPDRQVFDAEHLMGKYRISGVPIVDENRKLVGILTNRDLRFIEDYSIQIDDVMTKEDLVTAPVGTTLQEAEKILQQYKIEKLPLVDDEGILKGLITIKDIEKVIEFPNSAKDSQGRLVVGAAIGVSADAEIRIAAVVEAGVDAIVIDTAHGHSKGVLDRIAQIRNQYPNLTIIAGNVATAEGTRDLIKAGVDVVKVGIGPGSICTTRVVAGIGVPQVTAIYDCATEARKHGVPIIADGGIKYSGDIVKALAAGGHAVMLGSLLAGTSESPGEREIYQGRQFKVYRGMGSLGAMEKGSKDRYFQENNQKLVPEGIEGRTPYKGPLSDTIHQLVGGIRAGMGYTGTPTISDLRETGEFIKISGAGLRESHPHDVHITKEAPNYSV</sequence>
<dbReference type="PROSITE" id="PS51371">
    <property type="entry name" value="CBS"/>
    <property type="match status" value="2"/>
</dbReference>
<feature type="binding site" description="in other chain" evidence="11">
    <location>
        <position position="303"/>
    </location>
    <ligand>
        <name>K(+)</name>
        <dbReference type="ChEBI" id="CHEBI:29103"/>
        <note>ligand shared between two tetrameric partners</note>
    </ligand>
</feature>
<dbReference type="NCBIfam" id="TIGR01302">
    <property type="entry name" value="IMP_dehydrog"/>
    <property type="match status" value="1"/>
</dbReference>
<feature type="domain" description="CBS" evidence="15">
    <location>
        <begin position="155"/>
        <end position="215"/>
    </location>
</feature>
<comment type="cofactor">
    <cofactor evidence="1 11">
        <name>K(+)</name>
        <dbReference type="ChEBI" id="CHEBI:29103"/>
    </cofactor>
</comment>
<dbReference type="InterPro" id="IPR001093">
    <property type="entry name" value="IMP_DH_GMPRt"/>
</dbReference>
<dbReference type="InterPro" id="IPR046342">
    <property type="entry name" value="CBS_dom_sf"/>
</dbReference>
<evidence type="ECO:0000256" key="13">
    <source>
        <dbReference type="RuleBase" id="RU003927"/>
    </source>
</evidence>
<feature type="binding site" evidence="11">
    <location>
        <position position="249"/>
    </location>
    <ligand>
        <name>NAD(+)</name>
        <dbReference type="ChEBI" id="CHEBI:57540"/>
    </ligand>
</feature>
<feature type="binding site" evidence="11">
    <location>
        <position position="304"/>
    </location>
    <ligand>
        <name>IMP</name>
        <dbReference type="ChEBI" id="CHEBI:58053"/>
    </ligand>
</feature>
<dbReference type="InterPro" id="IPR000644">
    <property type="entry name" value="CBS_dom"/>
</dbReference>
<protein>
    <recommendedName>
        <fullName evidence="11 14">Inosine-5'-monophosphate dehydrogenase</fullName>
        <shortName evidence="11">IMP dehydrogenase</shortName>
        <shortName evidence="11">IMPD</shortName>
        <shortName evidence="11">IMPDH</shortName>
        <ecNumber evidence="11 14">1.1.1.205</ecNumber>
    </recommendedName>
</protein>
<organism evidence="16 17">
    <name type="scientific">Alkalicoccobacillus gibsonii</name>
    <dbReference type="NCBI Taxonomy" id="79881"/>
    <lineage>
        <taxon>Bacteria</taxon>
        <taxon>Bacillati</taxon>
        <taxon>Bacillota</taxon>
        <taxon>Bacilli</taxon>
        <taxon>Bacillales</taxon>
        <taxon>Bacillaceae</taxon>
        <taxon>Alkalicoccobacillus</taxon>
    </lineage>
</organism>
<keyword evidence="7 11" id="KW-0560">Oxidoreductase</keyword>
<feature type="binding site" evidence="11">
    <location>
        <position position="414"/>
    </location>
    <ligand>
        <name>IMP</name>
        <dbReference type="ChEBI" id="CHEBI:58053"/>
    </ligand>
</feature>
<dbReference type="PROSITE" id="PS00487">
    <property type="entry name" value="IMP_DH_GMP_RED"/>
    <property type="match status" value="1"/>
</dbReference>
<comment type="function">
    <text evidence="11">Catalyzes the conversion of inosine 5'-phosphate (IMP) to xanthosine 5'-phosphate (XMP), the first committed and rate-limiting step in the de novo synthesis of guanine nucleotides, and therefore plays an important role in the regulation of cell growth.</text>
</comment>
<keyword evidence="5 11" id="KW-0658">Purine biosynthesis</keyword>
<dbReference type="InterPro" id="IPR013785">
    <property type="entry name" value="Aldolase_TIM"/>
</dbReference>
<dbReference type="InterPro" id="IPR015875">
    <property type="entry name" value="IMP_DH/GMP_Rdtase_CS"/>
</dbReference>
<comment type="caution">
    <text evidence="16">The sequence shown here is derived from an EMBL/GenBank/DDBJ whole genome shotgun (WGS) entry which is preliminary data.</text>
</comment>
<evidence type="ECO:0000256" key="4">
    <source>
        <dbReference type="ARBA" id="ARBA00022749"/>
    </source>
</evidence>
<dbReference type="EMBL" id="JBCITK010000001">
    <property type="protein sequence ID" value="MEN0641583.1"/>
    <property type="molecule type" value="Genomic_DNA"/>
</dbReference>
<feature type="binding site" evidence="11">
    <location>
        <position position="468"/>
    </location>
    <ligand>
        <name>K(+)</name>
        <dbReference type="ChEBI" id="CHEBI:29103"/>
        <note>ligand shared between two tetrameric partners</note>
    </ligand>
</feature>
<dbReference type="PIRSF" id="PIRSF000130">
    <property type="entry name" value="IMPDH"/>
    <property type="match status" value="1"/>
</dbReference>
<feature type="binding site" description="in other chain" evidence="11">
    <location>
        <position position="301"/>
    </location>
    <ligand>
        <name>K(+)</name>
        <dbReference type="ChEBI" id="CHEBI:29103"/>
        <note>ligand shared between two tetrameric partners</note>
    </ligand>
</feature>
<evidence type="ECO:0000256" key="12">
    <source>
        <dbReference type="PROSITE-ProRule" id="PRU00703"/>
    </source>
</evidence>
<name>A0ABU9VEC3_9BACI</name>
<dbReference type="Pfam" id="PF00478">
    <property type="entry name" value="IMPDH"/>
    <property type="match status" value="1"/>
</dbReference>
<dbReference type="CDD" id="cd04601">
    <property type="entry name" value="CBS_pair_IMPDH"/>
    <property type="match status" value="1"/>
</dbReference>
<comment type="catalytic activity">
    <reaction evidence="10 11 14">
        <text>IMP + NAD(+) + H2O = XMP + NADH + H(+)</text>
        <dbReference type="Rhea" id="RHEA:11708"/>
        <dbReference type="ChEBI" id="CHEBI:15377"/>
        <dbReference type="ChEBI" id="CHEBI:15378"/>
        <dbReference type="ChEBI" id="CHEBI:57464"/>
        <dbReference type="ChEBI" id="CHEBI:57540"/>
        <dbReference type="ChEBI" id="CHEBI:57945"/>
        <dbReference type="ChEBI" id="CHEBI:58053"/>
        <dbReference type="EC" id="1.1.1.205"/>
    </reaction>
</comment>
<feature type="domain" description="CBS" evidence="15">
    <location>
        <begin position="95"/>
        <end position="151"/>
    </location>
</feature>
<feature type="binding site" evidence="11">
    <location>
        <position position="470"/>
    </location>
    <ligand>
        <name>K(+)</name>
        <dbReference type="ChEBI" id="CHEBI:29103"/>
        <note>ligand shared between two tetrameric partners</note>
    </ligand>
</feature>
<feature type="binding site" evidence="11">
    <location>
        <begin position="386"/>
        <end position="390"/>
    </location>
    <ligand>
        <name>IMP</name>
        <dbReference type="ChEBI" id="CHEBI:58053"/>
    </ligand>
</feature>
<evidence type="ECO:0000256" key="14">
    <source>
        <dbReference type="RuleBase" id="RU003928"/>
    </source>
</evidence>
<keyword evidence="6 11" id="KW-0630">Potassium</keyword>
<evidence type="ECO:0000313" key="16">
    <source>
        <dbReference type="EMBL" id="MEN0641583.1"/>
    </source>
</evidence>
<dbReference type="Gene3D" id="3.20.20.70">
    <property type="entry name" value="Aldolase class I"/>
    <property type="match status" value="1"/>
</dbReference>
<comment type="similarity">
    <text evidence="2 11 13">Belongs to the IMPDH/GMPR family.</text>
</comment>
<evidence type="ECO:0000256" key="1">
    <source>
        <dbReference type="ARBA" id="ARBA00001958"/>
    </source>
</evidence>
<keyword evidence="17" id="KW-1185">Reference proteome</keyword>
<keyword evidence="4 11" id="KW-0332">GMP biosynthesis</keyword>
<feature type="binding site" evidence="11">
    <location>
        <position position="469"/>
    </location>
    <ligand>
        <name>K(+)</name>
        <dbReference type="ChEBI" id="CHEBI:29103"/>
        <note>ligand shared between two tetrameric partners</note>
    </ligand>
</feature>
<evidence type="ECO:0000256" key="3">
    <source>
        <dbReference type="ARBA" id="ARBA00022723"/>
    </source>
</evidence>
<dbReference type="SUPFAM" id="SSF54631">
    <property type="entry name" value="CBS-domain pair"/>
    <property type="match status" value="1"/>
</dbReference>
<evidence type="ECO:0000256" key="9">
    <source>
        <dbReference type="ARBA" id="ARBA00023122"/>
    </source>
</evidence>
<dbReference type="EC" id="1.1.1.205" evidence="11 14"/>
<feature type="binding site" evidence="11">
    <location>
        <begin position="299"/>
        <end position="301"/>
    </location>
    <ligand>
        <name>NAD(+)</name>
        <dbReference type="ChEBI" id="CHEBI:57540"/>
    </ligand>
</feature>
<feature type="binding site" evidence="11">
    <location>
        <begin position="339"/>
        <end position="341"/>
    </location>
    <ligand>
        <name>IMP</name>
        <dbReference type="ChEBI" id="CHEBI:58053"/>
    </ligand>
</feature>
<dbReference type="CDD" id="cd00381">
    <property type="entry name" value="IMPDH"/>
    <property type="match status" value="1"/>
</dbReference>
<keyword evidence="8 11" id="KW-0520">NAD</keyword>
<keyword evidence="9 12" id="KW-0129">CBS domain</keyword>
<dbReference type="GO" id="GO:0003938">
    <property type="term" value="F:IMP dehydrogenase activity"/>
    <property type="evidence" value="ECO:0007669"/>
    <property type="project" value="UniProtKB-EC"/>
</dbReference>
<dbReference type="PANTHER" id="PTHR11911:SF111">
    <property type="entry name" value="INOSINE-5'-MONOPHOSPHATE DEHYDROGENASE"/>
    <property type="match status" value="1"/>
</dbReference>
<gene>
    <name evidence="11 16" type="primary">guaB</name>
    <name evidence="16" type="ORF">MKY91_00065</name>
</gene>
<comment type="activity regulation">
    <text evidence="11">Mycophenolic acid (MPA) is a non-competitive inhibitor that prevents formation of the closed enzyme conformation by binding to the same site as the amobile flap. In contrast, mizoribine monophosphate (MZP) is a competitive inhibitor that induces the closed conformation. MPA is a potent inhibitor of mammalian IMPDHs but a poor inhibitor of the bacterial enzymes. MZP is a more potent inhibitor of bacterial IMPDH.</text>
</comment>
<comment type="subunit">
    <text evidence="11">Homotetramer.</text>
</comment>
<evidence type="ECO:0000256" key="7">
    <source>
        <dbReference type="ARBA" id="ARBA00023002"/>
    </source>
</evidence>
<dbReference type="SMART" id="SM01240">
    <property type="entry name" value="IMPDH"/>
    <property type="match status" value="1"/>
</dbReference>
<evidence type="ECO:0000256" key="6">
    <source>
        <dbReference type="ARBA" id="ARBA00022958"/>
    </source>
</evidence>
<evidence type="ECO:0000313" key="17">
    <source>
        <dbReference type="Proteomes" id="UP001418796"/>
    </source>
</evidence>
<evidence type="ECO:0000256" key="11">
    <source>
        <dbReference type="HAMAP-Rule" id="MF_01964"/>
    </source>
</evidence>
<dbReference type="SUPFAM" id="SSF51412">
    <property type="entry name" value="Inosine monophosphate dehydrogenase (IMPDH)"/>
    <property type="match status" value="1"/>
</dbReference>
<feature type="active site" description="Proton acceptor" evidence="11">
    <location>
        <position position="402"/>
    </location>
</feature>
<dbReference type="PANTHER" id="PTHR11911">
    <property type="entry name" value="INOSINE-5-MONOPHOSPHATE DEHYDROGENASE RELATED"/>
    <property type="match status" value="1"/>
</dbReference>
<evidence type="ECO:0000256" key="5">
    <source>
        <dbReference type="ARBA" id="ARBA00022755"/>
    </source>
</evidence>
<dbReference type="RefSeq" id="WP_343128858.1">
    <property type="nucleotide sequence ID" value="NZ_JBCITK010000001.1"/>
</dbReference>
<dbReference type="Proteomes" id="UP001418796">
    <property type="component" value="Unassembled WGS sequence"/>
</dbReference>
<evidence type="ECO:0000256" key="10">
    <source>
        <dbReference type="ARBA" id="ARBA00048028"/>
    </source>
</evidence>
<accession>A0ABU9VEC3</accession>
<proteinExistence type="inferred from homology"/>
<dbReference type="InterPro" id="IPR005990">
    <property type="entry name" value="IMP_DH"/>
</dbReference>
<feature type="binding site" description="in other chain" evidence="11">
    <location>
        <position position="306"/>
    </location>
    <ligand>
        <name>K(+)</name>
        <dbReference type="ChEBI" id="CHEBI:29103"/>
        <note>ligand shared between two tetrameric partners</note>
    </ligand>
</feature>
<comment type="pathway">
    <text evidence="11 14">Purine metabolism; XMP biosynthesis via de novo pathway; XMP from IMP: step 1/1.</text>
</comment>
<keyword evidence="3 11" id="KW-0479">Metal-binding</keyword>
<reference evidence="16 17" key="1">
    <citation type="submission" date="2024-03" db="EMBL/GenBank/DDBJ databases">
        <title>Bacilli Hybrid Assemblies.</title>
        <authorList>
            <person name="Kovac J."/>
        </authorList>
    </citation>
    <scope>NUCLEOTIDE SEQUENCE [LARGE SCALE GENOMIC DNA]</scope>
    <source>
        <strain evidence="16 17">FSL R7-0666</strain>
    </source>
</reference>
<dbReference type="SMART" id="SM00116">
    <property type="entry name" value="CBS"/>
    <property type="match status" value="2"/>
</dbReference>
<evidence type="ECO:0000259" key="15">
    <source>
        <dbReference type="PROSITE" id="PS51371"/>
    </source>
</evidence>
<comment type="caution">
    <text evidence="11">Lacks conserved residue(s) required for the propagation of feature annotation.</text>
</comment>
<feature type="active site" description="Thioimidate intermediate" evidence="11">
    <location>
        <position position="306"/>
    </location>
</feature>
<feature type="binding site" evidence="11">
    <location>
        <begin position="362"/>
        <end position="363"/>
    </location>
    <ligand>
        <name>IMP</name>
        <dbReference type="ChEBI" id="CHEBI:58053"/>
    </ligand>
</feature>
<evidence type="ECO:0000256" key="8">
    <source>
        <dbReference type="ARBA" id="ARBA00023027"/>
    </source>
</evidence>